<feature type="compositionally biased region" description="Polar residues" evidence="1">
    <location>
        <begin position="151"/>
        <end position="163"/>
    </location>
</feature>
<feature type="compositionally biased region" description="Basic and acidic residues" evidence="1">
    <location>
        <begin position="551"/>
        <end position="571"/>
    </location>
</feature>
<feature type="compositionally biased region" description="Polar residues" evidence="1">
    <location>
        <begin position="621"/>
        <end position="630"/>
    </location>
</feature>
<dbReference type="OMA" id="RENMFES"/>
<feature type="region of interest" description="Disordered" evidence="1">
    <location>
        <begin position="845"/>
        <end position="924"/>
    </location>
</feature>
<feature type="compositionally biased region" description="Pro residues" evidence="1">
    <location>
        <begin position="885"/>
        <end position="899"/>
    </location>
</feature>
<feature type="region of interest" description="Disordered" evidence="1">
    <location>
        <begin position="475"/>
        <end position="643"/>
    </location>
</feature>
<feature type="compositionally biased region" description="Basic and acidic residues" evidence="1">
    <location>
        <begin position="112"/>
        <end position="126"/>
    </location>
</feature>
<feature type="region of interest" description="Disordered" evidence="1">
    <location>
        <begin position="693"/>
        <end position="833"/>
    </location>
</feature>
<evidence type="ECO:0000259" key="2">
    <source>
        <dbReference type="PROSITE" id="PS51082"/>
    </source>
</evidence>
<accession>F6X284</accession>
<dbReference type="InterPro" id="IPR003124">
    <property type="entry name" value="WH2_dom"/>
</dbReference>
<reference evidence="3" key="3">
    <citation type="submission" date="2025-09" db="UniProtKB">
        <authorList>
            <consortium name="Ensembl"/>
        </authorList>
    </citation>
    <scope>IDENTIFICATION</scope>
    <source>
        <strain evidence="3">Glennie</strain>
    </source>
</reference>
<feature type="region of interest" description="Disordered" evidence="1">
    <location>
        <begin position="189"/>
        <end position="257"/>
    </location>
</feature>
<dbReference type="PANTHER" id="PTHR47008:SF1">
    <property type="entry name" value="PROTEIN CORDON-BLEU"/>
    <property type="match status" value="1"/>
</dbReference>
<feature type="compositionally biased region" description="Acidic residues" evidence="1">
    <location>
        <begin position="140"/>
        <end position="150"/>
    </location>
</feature>
<feature type="compositionally biased region" description="Polar residues" evidence="1">
    <location>
        <begin position="757"/>
        <end position="772"/>
    </location>
</feature>
<protein>
    <recommendedName>
        <fullName evidence="2">WH2 domain-containing protein</fullName>
    </recommendedName>
</protein>
<dbReference type="Ensembl" id="ENSOANT00000000481.3">
    <property type="protein sequence ID" value="ENSOANP00000000481.3"/>
    <property type="gene ID" value="ENSOANG00000000282.4"/>
</dbReference>
<feature type="region of interest" description="Disordered" evidence="1">
    <location>
        <begin position="140"/>
        <end position="168"/>
    </location>
</feature>
<feature type="region of interest" description="Disordered" evidence="1">
    <location>
        <begin position="26"/>
        <end position="127"/>
    </location>
</feature>
<dbReference type="HOGENOM" id="CLU_006259_0_0_1"/>
<dbReference type="InterPro" id="IPR039895">
    <property type="entry name" value="COBL-like"/>
</dbReference>
<reference evidence="3" key="2">
    <citation type="submission" date="2025-08" db="UniProtKB">
        <authorList>
            <consortium name="Ensembl"/>
        </authorList>
    </citation>
    <scope>IDENTIFICATION</scope>
    <source>
        <strain evidence="3">Glennie</strain>
    </source>
</reference>
<keyword evidence="4" id="KW-1185">Reference proteome</keyword>
<feature type="domain" description="WH2" evidence="2">
    <location>
        <begin position="833"/>
        <end position="853"/>
    </location>
</feature>
<dbReference type="eggNOG" id="ENOG502QTAY">
    <property type="taxonomic scope" value="Eukaryota"/>
</dbReference>
<dbReference type="GO" id="GO:0003785">
    <property type="term" value="F:actin monomer binding"/>
    <property type="evidence" value="ECO:0007669"/>
    <property type="project" value="InterPro"/>
</dbReference>
<feature type="domain" description="WH2" evidence="2">
    <location>
        <begin position="793"/>
        <end position="813"/>
    </location>
</feature>
<evidence type="ECO:0000256" key="1">
    <source>
        <dbReference type="SAM" id="MobiDB-lite"/>
    </source>
</evidence>
<dbReference type="SMART" id="SM00246">
    <property type="entry name" value="WH2"/>
    <property type="match status" value="3"/>
</dbReference>
<feature type="domain" description="WH2" evidence="2">
    <location>
        <begin position="923"/>
        <end position="943"/>
    </location>
</feature>
<dbReference type="PANTHER" id="PTHR47008">
    <property type="entry name" value="PROTEIN CORDON-BLEU"/>
    <property type="match status" value="1"/>
</dbReference>
<dbReference type="Proteomes" id="UP000002279">
    <property type="component" value="Chromosome 4"/>
</dbReference>
<organism evidence="3 4">
    <name type="scientific">Ornithorhynchus anatinus</name>
    <name type="common">Duckbill platypus</name>
    <dbReference type="NCBI Taxonomy" id="9258"/>
    <lineage>
        <taxon>Eukaryota</taxon>
        <taxon>Metazoa</taxon>
        <taxon>Chordata</taxon>
        <taxon>Craniata</taxon>
        <taxon>Vertebrata</taxon>
        <taxon>Euteleostomi</taxon>
        <taxon>Mammalia</taxon>
        <taxon>Monotremata</taxon>
        <taxon>Ornithorhynchidae</taxon>
        <taxon>Ornithorhynchus</taxon>
    </lineage>
</organism>
<dbReference type="InParanoid" id="F6X284"/>
<dbReference type="PROSITE" id="PS51082">
    <property type="entry name" value="WH2"/>
    <property type="match status" value="3"/>
</dbReference>
<feature type="compositionally biased region" description="Acidic residues" evidence="1">
    <location>
        <begin position="75"/>
        <end position="86"/>
    </location>
</feature>
<dbReference type="CDD" id="cd21800">
    <property type="entry name" value="WH2_Wb_Cobl"/>
    <property type="match status" value="1"/>
</dbReference>
<evidence type="ECO:0000313" key="4">
    <source>
        <dbReference type="Proteomes" id="UP000002279"/>
    </source>
</evidence>
<feature type="compositionally biased region" description="Basic and acidic residues" evidence="1">
    <location>
        <begin position="312"/>
        <end position="334"/>
    </location>
</feature>
<feature type="region of interest" description="Disordered" evidence="1">
    <location>
        <begin position="275"/>
        <end position="369"/>
    </location>
</feature>
<feature type="compositionally biased region" description="Basic and acidic residues" evidence="1">
    <location>
        <begin position="205"/>
        <end position="219"/>
    </location>
</feature>
<dbReference type="AlphaFoldDB" id="F6X284"/>
<feature type="compositionally biased region" description="Polar residues" evidence="1">
    <location>
        <begin position="704"/>
        <end position="717"/>
    </location>
</feature>
<feature type="compositionally biased region" description="Basic and acidic residues" evidence="1">
    <location>
        <begin position="496"/>
        <end position="508"/>
    </location>
</feature>
<sequence length="947" mass="102781">MFCAVSQALVHDNTYAVEDEVGMELSEVEETASVSSCFASEDTTEDSGVLSSPSDVVSLDSQNDGVKSKDKLASDQEEPADLDGTDAAEFCPQRSTSDESDDSGIINQRAYTRSEKAITAKNKEEGVFIPGQLQETLQELEEQAVEDNYETDINSESSSINGDSRSHVPNALVSEKEIPGTTEMELSRINTSNHKGNGEVAPFHVQEKSREVSADELQARKLTNKNNNAGSFKMEKVAGETTHVPRNVTRQPSSEKAVSRLLVKKREDIFQSYISSYELSKEKNRAPPDHCKSDTYSDEQRSGMVPSIFKTQTDDRSLKEKANQGHKPNSDKMSQKNKALISETEAAKTSHNEDESTSPTAWHHRGYNPKAGYELKSGLTTYKIVPPKPEMKCYDRGVSLSTGAIKIDDLGNLVSPHTVGMKNSFRSSVSETETQPIGKLKEFWRCNSLENQSGESSETLARKTAASKLNHTETEFKIEPGFSEPKFQPSQQTAYKRGESHTELEKTKPPNPVSPTQAKVPGTSAAKTTEFSFLKPQRRTSSQYVASAITRRIEPSKIKTESTGRHDKENSIEYGKPNPDLDPGTKKDVVGSKESPPNSQPLGKEKSPSDCHTGNWKESNRVTVSPQPGSGSHGANAKSLTRDDTAYLYGRSVGATLAKSFPRDNSFVEDDYRRSVGNKKTDFVCNQKCEKFNSRNLSPAPRSPNFQVESGPVSNSEKMAPVGSEPAVSLKQSSTRGAAGPNGLGVVKVEEKPDTPSADSLTESEIPLSTSIFGPKKKFKPVVQKPAPKDTSLHSALMEAIQSGGGKDKLRKTAEPLPDGSLKKPSYLEPESERSALLAAIRGHSGASRLKKVSSSASEELQNLRDAEVSGPTRDDFPKEGLHPPAQPVRPPPSPPALPSPGSTIFKAAPKSSPRNSGNPVDARQALLDAIRSGSGAARLKKVPLPV</sequence>
<dbReference type="Pfam" id="PF02205">
    <property type="entry name" value="WH2"/>
    <property type="match status" value="3"/>
</dbReference>
<proteinExistence type="predicted"/>
<dbReference type="Bgee" id="ENSOANG00000000282">
    <property type="expression patterns" value="Expressed in endometrium and 8 other cell types or tissues"/>
</dbReference>
<dbReference type="CDD" id="cd21799">
    <property type="entry name" value="WH2_Wa_Cobl"/>
    <property type="match status" value="1"/>
</dbReference>
<reference evidence="3 4" key="1">
    <citation type="journal article" date="2008" name="Nature">
        <title>Genome analysis of the platypus reveals unique signatures of evolution.</title>
        <authorList>
            <person name="Warren W.C."/>
            <person name="Hillier L.W."/>
            <person name="Marshall Graves J.A."/>
            <person name="Birney E."/>
            <person name="Ponting C.P."/>
            <person name="Grutzner F."/>
            <person name="Belov K."/>
            <person name="Miller W."/>
            <person name="Clarke L."/>
            <person name="Chinwalla A.T."/>
            <person name="Yang S.P."/>
            <person name="Heger A."/>
            <person name="Locke D.P."/>
            <person name="Miethke P."/>
            <person name="Waters P.D."/>
            <person name="Veyrunes F."/>
            <person name="Fulton L."/>
            <person name="Fulton B."/>
            <person name="Graves T."/>
            <person name="Wallis J."/>
            <person name="Puente X.S."/>
            <person name="Lopez-Otin C."/>
            <person name="Ordonez G.R."/>
            <person name="Eichler E.E."/>
            <person name="Chen L."/>
            <person name="Cheng Z."/>
            <person name="Deakin J.E."/>
            <person name="Alsop A."/>
            <person name="Thompson K."/>
            <person name="Kirby P."/>
            <person name="Papenfuss A.T."/>
            <person name="Wakefield M.J."/>
            <person name="Olender T."/>
            <person name="Lancet D."/>
            <person name="Huttley G.A."/>
            <person name="Smit A.F."/>
            <person name="Pask A."/>
            <person name="Temple-Smith P."/>
            <person name="Batzer M.A."/>
            <person name="Walker J.A."/>
            <person name="Konkel M.K."/>
            <person name="Harris R.S."/>
            <person name="Whittington C.M."/>
            <person name="Wong E.S."/>
            <person name="Gemmell N.J."/>
            <person name="Buschiazzo E."/>
            <person name="Vargas Jentzsch I.M."/>
            <person name="Merkel A."/>
            <person name="Schmitz J."/>
            <person name="Zemann A."/>
            <person name="Churakov G."/>
            <person name="Kriegs J.O."/>
            <person name="Brosius J."/>
            <person name="Murchison E.P."/>
            <person name="Sachidanandam R."/>
            <person name="Smith C."/>
            <person name="Hannon G.J."/>
            <person name="Tsend-Ayush E."/>
            <person name="McMillan D."/>
            <person name="Attenborough R."/>
            <person name="Rens W."/>
            <person name="Ferguson-Smith M."/>
            <person name="Lefevre C.M."/>
            <person name="Sharp J.A."/>
            <person name="Nicholas K.R."/>
            <person name="Ray D.A."/>
            <person name="Kube M."/>
            <person name="Reinhardt R."/>
            <person name="Pringle T.H."/>
            <person name="Taylor J."/>
            <person name="Jones R.C."/>
            <person name="Nixon B."/>
            <person name="Dacheux J.L."/>
            <person name="Niwa H."/>
            <person name="Sekita Y."/>
            <person name="Huang X."/>
            <person name="Stark A."/>
            <person name="Kheradpour P."/>
            <person name="Kellis M."/>
            <person name="Flicek P."/>
            <person name="Chen Y."/>
            <person name="Webber C."/>
            <person name="Hardison R."/>
            <person name="Nelson J."/>
            <person name="Hallsworth-Pepin K."/>
            <person name="Delehaunty K."/>
            <person name="Markovic C."/>
            <person name="Minx P."/>
            <person name="Feng Y."/>
            <person name="Kremitzki C."/>
            <person name="Mitreva M."/>
            <person name="Glasscock J."/>
            <person name="Wylie T."/>
            <person name="Wohldmann P."/>
            <person name="Thiru P."/>
            <person name="Nhan M.N."/>
            <person name="Pohl C.S."/>
            <person name="Smith S.M."/>
            <person name="Hou S."/>
            <person name="Nefedov M."/>
            <person name="de Jong P.J."/>
            <person name="Renfree M.B."/>
            <person name="Mardis E.R."/>
            <person name="Wilson R.K."/>
        </authorList>
    </citation>
    <scope>NUCLEOTIDE SEQUENCE [LARGE SCALE GENOMIC DNA]</scope>
    <source>
        <strain evidence="3 4">Glennie</strain>
    </source>
</reference>
<feature type="compositionally biased region" description="Basic and acidic residues" evidence="1">
    <location>
        <begin position="862"/>
        <end position="882"/>
    </location>
</feature>
<dbReference type="GeneTree" id="ENSGT00530000063608"/>
<feature type="compositionally biased region" description="Low complexity" evidence="1">
    <location>
        <begin position="46"/>
        <end position="61"/>
    </location>
</feature>
<feature type="compositionally biased region" description="Basic and acidic residues" evidence="1">
    <location>
        <begin position="345"/>
        <end position="354"/>
    </location>
</feature>
<dbReference type="CDD" id="cd21801">
    <property type="entry name" value="WH2_Wc_Cobl"/>
    <property type="match status" value="1"/>
</dbReference>
<feature type="compositionally biased region" description="Basic and acidic residues" evidence="1">
    <location>
        <begin position="279"/>
        <end position="301"/>
    </location>
</feature>
<evidence type="ECO:0000313" key="3">
    <source>
        <dbReference type="Ensembl" id="ENSOANP00000000481.3"/>
    </source>
</evidence>
<name>F6X284_ORNAN</name>
<dbReference type="FunCoup" id="F6X284">
    <property type="interactions" value="523"/>
</dbReference>
<dbReference type="STRING" id="9258.ENSOANP00000000481"/>